<dbReference type="Proteomes" id="UP001258945">
    <property type="component" value="Unassembled WGS sequence"/>
</dbReference>
<dbReference type="EMBL" id="JAVVDO010000041">
    <property type="protein sequence ID" value="MDT8332983.1"/>
    <property type="molecule type" value="Genomic_DNA"/>
</dbReference>
<evidence type="ECO:0000313" key="2">
    <source>
        <dbReference type="Proteomes" id="UP001258945"/>
    </source>
</evidence>
<gene>
    <name evidence="1" type="ORF">RQ831_18175</name>
</gene>
<proteinExistence type="predicted"/>
<keyword evidence="2" id="KW-1185">Reference proteome</keyword>
<reference evidence="1 2" key="1">
    <citation type="journal article" date="2019" name="Microb. Pathog.">
        <title>Comparison of VITEK 2, MALDI-TOF MS, 16S rRNA gene sequencing, and whole-genome sequencing for identification of Roseomonas mucosa.</title>
        <authorList>
            <person name="Rudolph W.W."/>
            <person name="Gunzer F."/>
            <person name="Trauth M."/>
            <person name="Bunk B."/>
            <person name="Bigge R."/>
            <person name="Schrottner P."/>
        </authorList>
    </citation>
    <scope>NUCLEOTIDE SEQUENCE [LARGE SCALE GENOMIC DNA]</scope>
    <source>
        <strain evidence="1 2">DSM 103800</strain>
    </source>
</reference>
<comment type="caution">
    <text evidence="1">The sequence shown here is derived from an EMBL/GenBank/DDBJ whole genome shotgun (WGS) entry which is preliminary data.</text>
</comment>
<dbReference type="RefSeq" id="WP_314283992.1">
    <property type="nucleotide sequence ID" value="NZ_JAVVDO010000041.1"/>
</dbReference>
<name>A0ABU3MJ47_9PROT</name>
<protein>
    <submittedName>
        <fullName evidence="1">Uncharacterized protein</fullName>
    </submittedName>
</protein>
<sequence>MQEALMGLGAAVLLMLTGLVPLLGLAAKTALTRYIESKNREALNGAVETVATKAAAAGASVMDRDVALQIQKVKDRVPDAVAGLGVSDATLRDKLAAALVGKQ</sequence>
<evidence type="ECO:0000313" key="1">
    <source>
        <dbReference type="EMBL" id="MDT8332983.1"/>
    </source>
</evidence>
<accession>A0ABU3MJ47</accession>
<organism evidence="1 2">
    <name type="scientific">Roseomonas gilardii</name>
    <dbReference type="NCBI Taxonomy" id="257708"/>
    <lineage>
        <taxon>Bacteria</taxon>
        <taxon>Pseudomonadati</taxon>
        <taxon>Pseudomonadota</taxon>
        <taxon>Alphaproteobacteria</taxon>
        <taxon>Acetobacterales</taxon>
        <taxon>Roseomonadaceae</taxon>
        <taxon>Roseomonas</taxon>
    </lineage>
</organism>